<dbReference type="AlphaFoldDB" id="A0AAE0ZR29"/>
<dbReference type="EMBL" id="JAWDGP010003536">
    <property type="protein sequence ID" value="KAK3773426.1"/>
    <property type="molecule type" value="Genomic_DNA"/>
</dbReference>
<evidence type="ECO:0000313" key="2">
    <source>
        <dbReference type="Proteomes" id="UP001283361"/>
    </source>
</evidence>
<reference evidence="1" key="1">
    <citation type="journal article" date="2023" name="G3 (Bethesda)">
        <title>A reference genome for the long-term kleptoplast-retaining sea slug Elysia crispata morphotype clarki.</title>
        <authorList>
            <person name="Eastman K.E."/>
            <person name="Pendleton A.L."/>
            <person name="Shaikh M.A."/>
            <person name="Suttiyut T."/>
            <person name="Ogas R."/>
            <person name="Tomko P."/>
            <person name="Gavelis G."/>
            <person name="Widhalm J.R."/>
            <person name="Wisecaver J.H."/>
        </authorList>
    </citation>
    <scope>NUCLEOTIDE SEQUENCE</scope>
    <source>
        <strain evidence="1">ECLA1</strain>
    </source>
</reference>
<gene>
    <name evidence="1" type="ORF">RRG08_007915</name>
</gene>
<proteinExistence type="predicted"/>
<name>A0AAE0ZR29_9GAST</name>
<keyword evidence="2" id="KW-1185">Reference proteome</keyword>
<accession>A0AAE0ZR29</accession>
<comment type="caution">
    <text evidence="1">The sequence shown here is derived from an EMBL/GenBank/DDBJ whole genome shotgun (WGS) entry which is preliminary data.</text>
</comment>
<protein>
    <submittedName>
        <fullName evidence="1">Uncharacterized protein</fullName>
    </submittedName>
</protein>
<organism evidence="1 2">
    <name type="scientific">Elysia crispata</name>
    <name type="common">lettuce slug</name>
    <dbReference type="NCBI Taxonomy" id="231223"/>
    <lineage>
        <taxon>Eukaryota</taxon>
        <taxon>Metazoa</taxon>
        <taxon>Spiralia</taxon>
        <taxon>Lophotrochozoa</taxon>
        <taxon>Mollusca</taxon>
        <taxon>Gastropoda</taxon>
        <taxon>Heterobranchia</taxon>
        <taxon>Euthyneura</taxon>
        <taxon>Panpulmonata</taxon>
        <taxon>Sacoglossa</taxon>
        <taxon>Placobranchoidea</taxon>
        <taxon>Plakobranchidae</taxon>
        <taxon>Elysia</taxon>
    </lineage>
</organism>
<dbReference type="Proteomes" id="UP001283361">
    <property type="component" value="Unassembled WGS sequence"/>
</dbReference>
<sequence length="142" mass="16022">MYGHTLEPIRASEINEFRQDWLLSALAGFVRFLIELHGRSPDRDRDYIQIKSLEDDARPLVQWSRALVSRHSPVTQGRPWARLCSLVRDIAFVITGSPYSSSHTSTGPLGDKRTGRSGHSLIVPAVQWLTRQNLSMIGRTIA</sequence>
<evidence type="ECO:0000313" key="1">
    <source>
        <dbReference type="EMBL" id="KAK3773426.1"/>
    </source>
</evidence>